<evidence type="ECO:0000256" key="1">
    <source>
        <dbReference type="ARBA" id="ARBA00004613"/>
    </source>
</evidence>
<dbReference type="Gene3D" id="3.10.100.10">
    <property type="entry name" value="Mannose-Binding Protein A, subunit A"/>
    <property type="match status" value="1"/>
</dbReference>
<feature type="signal peptide" evidence="4">
    <location>
        <begin position="1"/>
        <end position="23"/>
    </location>
</feature>
<evidence type="ECO:0000256" key="3">
    <source>
        <dbReference type="ARBA" id="ARBA00023157"/>
    </source>
</evidence>
<dbReference type="InterPro" id="IPR001304">
    <property type="entry name" value="C-type_lectin-like"/>
</dbReference>
<evidence type="ECO:0000313" key="6">
    <source>
        <dbReference type="EMBL" id="BBN67125.1"/>
    </source>
</evidence>
<dbReference type="FunFam" id="3.10.100.10:FF:000087">
    <property type="entry name" value="Snaclec rhodocetin subunit delta"/>
    <property type="match status" value="1"/>
</dbReference>
<evidence type="ECO:0000256" key="4">
    <source>
        <dbReference type="SAM" id="SignalP"/>
    </source>
</evidence>
<dbReference type="AlphaFoldDB" id="A0A5A4WNG2"/>
<reference evidence="6" key="1">
    <citation type="submission" date="2019-09" db="EMBL/GenBank/DDBJ databases">
        <title>cDNA cloning and expression of bitiscetin-3, a platelet agglutination inducer from the snake venom of Bitis arietans (puff adder).</title>
        <authorList>
            <person name="Nashimoto Y."/>
            <person name="Nakamura Y."/>
            <person name="Matsushita F."/>
            <person name="Morita T."/>
            <person name="Hamako J."/>
            <person name="Matsui T."/>
        </authorList>
    </citation>
    <scope>NUCLEOTIDE SEQUENCE</scope>
    <source>
        <strain evidence="6">BA-FHU-01</strain>
        <tissue evidence="6">Venom gland</tissue>
    </source>
</reference>
<dbReference type="InterPro" id="IPR016187">
    <property type="entry name" value="CTDL_fold"/>
</dbReference>
<dbReference type="GO" id="GO:0005576">
    <property type="term" value="C:extracellular region"/>
    <property type="evidence" value="ECO:0007669"/>
    <property type="project" value="UniProtKB-SubCell"/>
</dbReference>
<dbReference type="PANTHER" id="PTHR22803">
    <property type="entry name" value="MANNOSE, PHOSPHOLIPASE, LECTIN RECEPTOR RELATED"/>
    <property type="match status" value="1"/>
</dbReference>
<proteinExistence type="evidence at transcript level"/>
<dbReference type="EMBL" id="LC500203">
    <property type="protein sequence ID" value="BBN67125.1"/>
    <property type="molecule type" value="mRNA"/>
</dbReference>
<comment type="subcellular location">
    <subcellularLocation>
        <location evidence="1">Secreted</location>
    </subcellularLocation>
</comment>
<dbReference type="InterPro" id="IPR050111">
    <property type="entry name" value="C-type_lectin/snaclec_domain"/>
</dbReference>
<feature type="domain" description="C-type lectin" evidence="5">
    <location>
        <begin position="34"/>
        <end position="151"/>
    </location>
</feature>
<dbReference type="InterPro" id="IPR016186">
    <property type="entry name" value="C-type_lectin-like/link_sf"/>
</dbReference>
<dbReference type="SMART" id="SM00034">
    <property type="entry name" value="CLECT"/>
    <property type="match status" value="1"/>
</dbReference>
<evidence type="ECO:0000256" key="2">
    <source>
        <dbReference type="ARBA" id="ARBA00022525"/>
    </source>
</evidence>
<dbReference type="Pfam" id="PF00059">
    <property type="entry name" value="Lectin_C"/>
    <property type="match status" value="1"/>
</dbReference>
<organism evidence="6">
    <name type="scientific">Bitis arietans</name>
    <name type="common">African puff adder</name>
    <dbReference type="NCBI Taxonomy" id="8692"/>
    <lineage>
        <taxon>Eukaryota</taxon>
        <taxon>Metazoa</taxon>
        <taxon>Chordata</taxon>
        <taxon>Craniata</taxon>
        <taxon>Vertebrata</taxon>
        <taxon>Euteleostomi</taxon>
        <taxon>Lepidosauria</taxon>
        <taxon>Squamata</taxon>
        <taxon>Bifurcata</taxon>
        <taxon>Unidentata</taxon>
        <taxon>Episquamata</taxon>
        <taxon>Toxicofera</taxon>
        <taxon>Serpentes</taxon>
        <taxon>Colubroidea</taxon>
        <taxon>Viperidae</taxon>
        <taxon>Viperinae</taxon>
        <taxon>Bitis</taxon>
    </lineage>
</organism>
<accession>A0A5A4WNG2</accession>
<sequence length="156" mass="17812">MGRFIFLSSGLLVVFLSLRGTGADEGCLPDWSSRVEHCYKVFKERKTWEDAEKFCVENSGHLASIEGKEEADFVAQLLSQALKKSKYDYNVWIGLRDESKTQQCSPQWTDGSLTFYENLDEPTKCFGLGEHTGYRTWTDLPCGQKNPFICKSRLPH</sequence>
<dbReference type="SUPFAM" id="SSF56436">
    <property type="entry name" value="C-type lectin-like"/>
    <property type="match status" value="1"/>
</dbReference>
<feature type="chain" id="PRO_5022748214" evidence="4">
    <location>
        <begin position="24"/>
        <end position="156"/>
    </location>
</feature>
<name>A0A5A4WNG2_BITAR</name>
<keyword evidence="3" id="KW-1015">Disulfide bond</keyword>
<evidence type="ECO:0000259" key="5">
    <source>
        <dbReference type="PROSITE" id="PS50041"/>
    </source>
</evidence>
<keyword evidence="2" id="KW-0964">Secreted</keyword>
<protein>
    <submittedName>
        <fullName evidence="6">Bitiscetin-3 subunit alpha</fullName>
    </submittedName>
</protein>
<dbReference type="PROSITE" id="PS50041">
    <property type="entry name" value="C_TYPE_LECTIN_2"/>
    <property type="match status" value="1"/>
</dbReference>
<keyword evidence="4" id="KW-0732">Signal</keyword>